<proteinExistence type="predicted"/>
<evidence type="ECO:0000313" key="4">
    <source>
        <dbReference type="EMBL" id="CAE7199871.1"/>
    </source>
</evidence>
<evidence type="ECO:0000256" key="1">
    <source>
        <dbReference type="PROSITE-ProRule" id="PRU00723"/>
    </source>
</evidence>
<reference evidence="4" key="1">
    <citation type="submission" date="2021-02" db="EMBL/GenBank/DDBJ databases">
        <authorList>
            <person name="Dougan E. K."/>
            <person name="Rhodes N."/>
            <person name="Thang M."/>
            <person name="Chan C."/>
        </authorList>
    </citation>
    <scope>NUCLEOTIDE SEQUENCE</scope>
</reference>
<dbReference type="InterPro" id="IPR000571">
    <property type="entry name" value="Znf_CCCH"/>
</dbReference>
<keyword evidence="5" id="KW-1185">Reference proteome</keyword>
<keyword evidence="1" id="KW-0863">Zinc-finger</keyword>
<evidence type="ECO:0000313" key="5">
    <source>
        <dbReference type="Proteomes" id="UP000604046"/>
    </source>
</evidence>
<feature type="region of interest" description="Disordered" evidence="2">
    <location>
        <begin position="519"/>
        <end position="538"/>
    </location>
</feature>
<dbReference type="GO" id="GO:0008270">
    <property type="term" value="F:zinc ion binding"/>
    <property type="evidence" value="ECO:0007669"/>
    <property type="project" value="UniProtKB-KW"/>
</dbReference>
<feature type="domain" description="C3H1-type" evidence="3">
    <location>
        <begin position="987"/>
        <end position="1016"/>
    </location>
</feature>
<dbReference type="PROSITE" id="PS50103">
    <property type="entry name" value="ZF_C3H1"/>
    <property type="match status" value="1"/>
</dbReference>
<gene>
    <name evidence="4" type="ORF">SNAT2548_LOCUS5891</name>
</gene>
<dbReference type="Proteomes" id="UP000604046">
    <property type="component" value="Unassembled WGS sequence"/>
</dbReference>
<name>A0A812J7S3_9DINO</name>
<feature type="zinc finger region" description="C3H1-type" evidence="1">
    <location>
        <begin position="987"/>
        <end position="1016"/>
    </location>
</feature>
<keyword evidence="1" id="KW-0479">Metal-binding</keyword>
<evidence type="ECO:0000256" key="2">
    <source>
        <dbReference type="SAM" id="MobiDB-lite"/>
    </source>
</evidence>
<protein>
    <recommendedName>
        <fullName evidence="3">C3H1-type domain-containing protein</fullName>
    </recommendedName>
</protein>
<organism evidence="4 5">
    <name type="scientific">Symbiodinium natans</name>
    <dbReference type="NCBI Taxonomy" id="878477"/>
    <lineage>
        <taxon>Eukaryota</taxon>
        <taxon>Sar</taxon>
        <taxon>Alveolata</taxon>
        <taxon>Dinophyceae</taxon>
        <taxon>Suessiales</taxon>
        <taxon>Symbiodiniaceae</taxon>
        <taxon>Symbiodinium</taxon>
    </lineage>
</organism>
<evidence type="ECO:0000259" key="3">
    <source>
        <dbReference type="PROSITE" id="PS50103"/>
    </source>
</evidence>
<accession>A0A812J7S3</accession>
<sequence length="1772" mass="198028">MDAIKEWLTKHGYSDLLDWASHEGLETVDDLAFFFTDTHVPTSEPLKAAWVQARECRSDGYVIAKDLLQVGHIACGPRMRKPHVRAKATQGMLKPLTVKVDFIQRQLQVNRAIQLSMSWAPAFGVKAGVVDEAMLQRRVKSLSARLLGFEPRTVKAALAEWQRLWSHVRSQNPPSAALQFGAGVPAVLVEDYINISSEGKGTSVPKACYDRLAWLARHLQAPLDMEAVPVPRTVHQAELRDSGERGQAVPLEPFMVGFLCSRAQEARTQQLASACVLSVMVVLAFMPLRYRHALRMVPVSRAPKWVCFWVFRGKGRINGIRKGFSWFVPRLPVLEESLRCIWDGWHSTQALPCYQASPPVFICHIDGRAVSLSQFNDMAQRQLADVLCADSPPVSSYSFRRCAPTALDCRGAPWPERFDVGGWQMDEAAIRDRRATRNSMPFRYSGQREGNEVQSKALHALTFAASLEANVSSWQDFRAWWTRQPAATVQSWQEEAATYADFSAKAEFAARAPGHLKHMENRRYVPRQPSLQPSRPCGKRVFDPQSWVSAGRRGALMHLCRADAVGPVCSWRQKLKNGVFKGKALRFDSLSEAVSADRPFCTACVFLLPEHLKSQVVSAQEIKKRTEDSFFSCSFVVALFFEQRSLSASSMALTVADLQPPAQPADDPSELFKELCLKFNVNEKVGAFLVNEGCRSLEDFAKFVTNDDEVRVHVIDKVQDLSNKGVQTARVRKAWAAVVEAVQKAADKKRKGLETPELEALLGTEELESLHVAFWGRYRMRYPAARTPSDLLVSNLNRLFKSRLLTIHKVLKVKSLAAQLSGEKKRTKVTEGVHIVHAETVEDHVEENVANFLIQLEMLMVAFAKAGTFAPPDVPTSPEDVHSDPCSYVFCPLDVCMAHFHRVQKYVMSMPVSRLPEIVTKEEEDRALWCERFRGSKRTIGAVIREVYTERQAVWSLPSSADVPPPPAAELESTRKSKTVYYATALKDGKAICQDWNRGQCVKSGPCPKKQLHVCNVQVGEGGPETSLGASLQSGSCAAALPPAVQLEFCQEAIVSGFRFMFPREALHGFALPMLQDLFNHPFFTLFHQWTADHRVDVNTSHLTATAKVQPSLGLQTTVLAQKGALPSKVLPHQSKEALFRACCKASHEERLPFDDLACSADFSFAAWCAIHCLPVLRDHRKLGRDLLQELSRRCQPLSRHLRKFLHPSINSVAGHIHVGLIAALIILMKWPDRTLPLGFLQGFALIGQLETVSIWTAVDEVPDIDEATLCGTGPAVLQQYGRRHFDQDELQFLWASCQKEVANGKAGAPVTVESLDVEYGKDSWSVVPAFVHTQPDGKRRAVTMLQSTRLFTAAEDLPEAYRILPVHPRHLRHNNVAVQHPQTKEVHVFPCWALLFGFAASVFQFERFSFFLEAAGRRVLHLMVSLYVDDSHLDDLECAGGHGQALWKELATECGQSFKEAKAQDLALQNDFLGISHDTSAAFSSWTVSFHAKQSLVDKAVGLIRARMAAGRTTPAQASKIRGVCGFIALAQWGRVGRAPFGPLRRRQYSDKHPWDNSRELCRAYNLLLMLLEFHVPRTVKVTASALGFLVVASDAQADSNPSGGVLIYDPVTGHKVGGHLQFQQQLLEAWGYSPAALRAGANPIALCECCMLPITLMNFRNIFAGRDVLWLCDNTTALYSIVKGTARGPQLDCIVAVFHFLLYFLNVRCWLEWVGSNSNYSDGISRELDKDPFSTAHGFELRPMWCPQSLWFQPLRVMWKRCQQFEVSHV</sequence>
<dbReference type="EMBL" id="CAJNDS010000381">
    <property type="protein sequence ID" value="CAE7199871.1"/>
    <property type="molecule type" value="Genomic_DNA"/>
</dbReference>
<keyword evidence="1" id="KW-0862">Zinc</keyword>
<comment type="caution">
    <text evidence="4">The sequence shown here is derived from an EMBL/GenBank/DDBJ whole genome shotgun (WGS) entry which is preliminary data.</text>
</comment>